<dbReference type="FunCoup" id="A0A1Y2GA60">
    <property type="interactions" value="16"/>
</dbReference>
<proteinExistence type="inferred from homology"/>
<dbReference type="GO" id="GO:0000045">
    <property type="term" value="P:autophagosome assembly"/>
    <property type="evidence" value="ECO:0007669"/>
    <property type="project" value="TreeGrafter"/>
</dbReference>
<evidence type="ECO:0000256" key="1">
    <source>
        <dbReference type="ARBA" id="ARBA00006259"/>
    </source>
</evidence>
<organism evidence="8 9">
    <name type="scientific">Lobosporangium transversale</name>
    <dbReference type="NCBI Taxonomy" id="64571"/>
    <lineage>
        <taxon>Eukaryota</taxon>
        <taxon>Fungi</taxon>
        <taxon>Fungi incertae sedis</taxon>
        <taxon>Mucoromycota</taxon>
        <taxon>Mortierellomycotina</taxon>
        <taxon>Mortierellomycetes</taxon>
        <taxon>Mortierellales</taxon>
        <taxon>Mortierellaceae</taxon>
        <taxon>Lobosporangium</taxon>
    </lineage>
</organism>
<evidence type="ECO:0000256" key="5">
    <source>
        <dbReference type="ARBA" id="ARBA00023136"/>
    </source>
</evidence>
<comment type="function">
    <text evidence="6">Autophagy-specific protein that functions in response to autophagy-inducing signals as a scaffold to recruit other ATG proteins to organize preautophagosomal structure (PAS) formation. Modulates the timing and magnitude of the autophagy response, such as the size of the sequestering vesicles. Plays particularly a role in pexophagy and nucleophagy.</text>
</comment>
<dbReference type="OrthoDB" id="1937984at2759"/>
<name>A0A1Y2GA60_9FUNG</name>
<dbReference type="GO" id="GO:0034045">
    <property type="term" value="C:phagophore assembly site membrane"/>
    <property type="evidence" value="ECO:0007669"/>
    <property type="project" value="UniProtKB-SubCell"/>
</dbReference>
<dbReference type="InterPro" id="IPR007240">
    <property type="entry name" value="Atg17"/>
</dbReference>
<dbReference type="Pfam" id="PF04108">
    <property type="entry name" value="ATG17_like"/>
    <property type="match status" value="1"/>
</dbReference>
<dbReference type="AlphaFoldDB" id="A0A1Y2GA60"/>
<evidence type="ECO:0000313" key="8">
    <source>
        <dbReference type="EMBL" id="ORZ05305.1"/>
    </source>
</evidence>
<keyword evidence="5" id="KW-0472">Membrane</keyword>
<keyword evidence="3 6" id="KW-0963">Cytoplasm</keyword>
<evidence type="ECO:0000259" key="7">
    <source>
        <dbReference type="Pfam" id="PF04108"/>
    </source>
</evidence>
<comment type="similarity">
    <text evidence="1 6">Belongs to the ATG17 family.</text>
</comment>
<comment type="caution">
    <text evidence="8">The sequence shown here is derived from an EMBL/GenBank/DDBJ whole genome shotgun (WGS) entry which is preliminary data.</text>
</comment>
<dbReference type="InterPro" id="IPR045326">
    <property type="entry name" value="ATG17-like_dom"/>
</dbReference>
<dbReference type="STRING" id="64571.A0A1Y2GA60"/>
<dbReference type="GO" id="GO:1990316">
    <property type="term" value="C:Atg1/ULK1 kinase complex"/>
    <property type="evidence" value="ECO:0007669"/>
    <property type="project" value="TreeGrafter"/>
</dbReference>
<dbReference type="GeneID" id="33561638"/>
<gene>
    <name evidence="8" type="ORF">BCR41DRAFT_187202</name>
</gene>
<dbReference type="GO" id="GO:0034727">
    <property type="term" value="P:piecemeal microautophagy of the nucleus"/>
    <property type="evidence" value="ECO:0007669"/>
    <property type="project" value="TreeGrafter"/>
</dbReference>
<keyword evidence="9" id="KW-1185">Reference proteome</keyword>
<dbReference type="InParanoid" id="A0A1Y2GA60"/>
<dbReference type="GO" id="GO:0000422">
    <property type="term" value="P:autophagy of mitochondrion"/>
    <property type="evidence" value="ECO:0007669"/>
    <property type="project" value="TreeGrafter"/>
</dbReference>
<evidence type="ECO:0000256" key="4">
    <source>
        <dbReference type="ARBA" id="ARBA00023006"/>
    </source>
</evidence>
<sequence>MENALRALRNREVDPEIRKARQGDKTFENSKATTLFDFLDEASLQRLQEESNGRMSRIEEITNRLQELVTYLINQRTEFKGYLSSAITLDESALSFAREKMQLQEQHTLTMADSLVSLANHYDQVAQVLTADIQPTEEELYVLKSDTNEVMVIIGELQDSLALVQATSEEISIREHLYATAYQEAVAIFKKIEALEPYLRSLVEVFRTAESLDEDFRSTEKLIAEINSLAIWYEEFHNSYGALTLEIVRRHQAHEAQQQLARDFIARMEASYADEMYSRALFSERHGKFLPVDLCPAFADPPVQYEVIPHGEWRLPMPTRATLQLVEEARNRDYDRSAHA</sequence>
<dbReference type="Proteomes" id="UP000193648">
    <property type="component" value="Unassembled WGS sequence"/>
</dbReference>
<dbReference type="GO" id="GO:0030295">
    <property type="term" value="F:protein kinase activator activity"/>
    <property type="evidence" value="ECO:0007669"/>
    <property type="project" value="TreeGrafter"/>
</dbReference>
<dbReference type="GO" id="GO:0060090">
    <property type="term" value="F:molecular adaptor activity"/>
    <property type="evidence" value="ECO:0007669"/>
    <property type="project" value="TreeGrafter"/>
</dbReference>
<evidence type="ECO:0000313" key="9">
    <source>
        <dbReference type="Proteomes" id="UP000193648"/>
    </source>
</evidence>
<feature type="domain" description="Autophagy protein ATG17-like" evidence="7">
    <location>
        <begin position="2"/>
        <end position="290"/>
    </location>
</feature>
<dbReference type="EMBL" id="MCFF01000051">
    <property type="protein sequence ID" value="ORZ05305.1"/>
    <property type="molecule type" value="Genomic_DNA"/>
</dbReference>
<dbReference type="RefSeq" id="XP_021876997.1">
    <property type="nucleotide sequence ID" value="XM_022019793.1"/>
</dbReference>
<evidence type="ECO:0000256" key="3">
    <source>
        <dbReference type="ARBA" id="ARBA00022490"/>
    </source>
</evidence>
<evidence type="ECO:0000256" key="6">
    <source>
        <dbReference type="RuleBase" id="RU368080"/>
    </source>
</evidence>
<protein>
    <recommendedName>
        <fullName evidence="2 6">Autophagy-related protein 17</fullName>
    </recommendedName>
</protein>
<dbReference type="PANTHER" id="PTHR28005">
    <property type="entry name" value="AUTOPHAGY-RELATED PROTEIN 17"/>
    <property type="match status" value="1"/>
</dbReference>
<reference evidence="8 9" key="1">
    <citation type="submission" date="2016-07" db="EMBL/GenBank/DDBJ databases">
        <title>Pervasive Adenine N6-methylation of Active Genes in Fungi.</title>
        <authorList>
            <consortium name="DOE Joint Genome Institute"/>
            <person name="Mondo S.J."/>
            <person name="Dannebaum R.O."/>
            <person name="Kuo R.C."/>
            <person name="Labutti K."/>
            <person name="Haridas S."/>
            <person name="Kuo A."/>
            <person name="Salamov A."/>
            <person name="Ahrendt S.R."/>
            <person name="Lipzen A."/>
            <person name="Sullivan W."/>
            <person name="Andreopoulos W.B."/>
            <person name="Clum A."/>
            <person name="Lindquist E."/>
            <person name="Daum C."/>
            <person name="Ramamoorthy G.K."/>
            <person name="Gryganskyi A."/>
            <person name="Culley D."/>
            <person name="Magnuson J.K."/>
            <person name="James T.Y."/>
            <person name="O'Malley M.A."/>
            <person name="Stajich J.E."/>
            <person name="Spatafora J.W."/>
            <person name="Visel A."/>
            <person name="Grigoriev I.V."/>
        </authorList>
    </citation>
    <scope>NUCLEOTIDE SEQUENCE [LARGE SCALE GENOMIC DNA]</scope>
    <source>
        <strain evidence="8 9">NRRL 3116</strain>
    </source>
</reference>
<dbReference type="PANTHER" id="PTHR28005:SF1">
    <property type="entry name" value="AUTOPHAGY-RELATED PROTEIN 17"/>
    <property type="match status" value="1"/>
</dbReference>
<keyword evidence="4 6" id="KW-0072">Autophagy</keyword>
<accession>A0A1Y2GA60</accession>
<comment type="subcellular location">
    <subcellularLocation>
        <location evidence="6">Cytoplasm</location>
    </subcellularLocation>
    <subcellularLocation>
        <location evidence="6">Preautophagosomal structure membrane</location>
        <topology evidence="6">Peripheral membrane protein</topology>
    </subcellularLocation>
</comment>
<evidence type="ECO:0000256" key="2">
    <source>
        <dbReference type="ARBA" id="ARBA00013806"/>
    </source>
</evidence>